<keyword evidence="11" id="KW-1185">Reference proteome</keyword>
<dbReference type="EMBL" id="PUHQ01000018">
    <property type="protein sequence ID" value="KAG0663752.1"/>
    <property type="molecule type" value="Genomic_DNA"/>
</dbReference>
<dbReference type="PANTHER" id="PTHR34992:SF11">
    <property type="entry name" value="COPPER ACQUISITION FACTOR BIM1-LIKE DOMAIN-CONTAINING PROTEIN"/>
    <property type="match status" value="1"/>
</dbReference>
<evidence type="ECO:0000256" key="2">
    <source>
        <dbReference type="ARBA" id="ARBA00022475"/>
    </source>
</evidence>
<dbReference type="InterPro" id="IPR046530">
    <property type="entry name" value="BIM1-like_dom"/>
</dbReference>
<keyword evidence="7" id="KW-0449">Lipoprotein</keyword>
<evidence type="ECO:0000256" key="5">
    <source>
        <dbReference type="ARBA" id="ARBA00023136"/>
    </source>
</evidence>
<keyword evidence="4" id="KW-0732">Signal</keyword>
<evidence type="ECO:0000256" key="7">
    <source>
        <dbReference type="ARBA" id="ARBA00023288"/>
    </source>
</evidence>
<evidence type="ECO:0000256" key="8">
    <source>
        <dbReference type="SAM" id="MobiDB-lite"/>
    </source>
</evidence>
<evidence type="ECO:0000256" key="6">
    <source>
        <dbReference type="ARBA" id="ARBA00023180"/>
    </source>
</evidence>
<protein>
    <recommendedName>
        <fullName evidence="9">Copper acquisition factor BIM1-like domain-containing protein</fullName>
    </recommendedName>
</protein>
<dbReference type="InterPro" id="IPR046936">
    <property type="entry name" value="BIM1-like"/>
</dbReference>
<evidence type="ECO:0000313" key="11">
    <source>
        <dbReference type="Proteomes" id="UP000777482"/>
    </source>
</evidence>
<proteinExistence type="predicted"/>
<dbReference type="AlphaFoldDB" id="A0A9P7B774"/>
<dbReference type="GO" id="GO:0098552">
    <property type="term" value="C:side of membrane"/>
    <property type="evidence" value="ECO:0007669"/>
    <property type="project" value="UniProtKB-KW"/>
</dbReference>
<keyword evidence="2" id="KW-1003">Cell membrane</keyword>
<dbReference type="OrthoDB" id="2146436at2759"/>
<keyword evidence="3" id="KW-0336">GPI-anchor</keyword>
<evidence type="ECO:0000313" key="10">
    <source>
        <dbReference type="EMBL" id="KAG0663752.1"/>
    </source>
</evidence>
<evidence type="ECO:0000256" key="3">
    <source>
        <dbReference type="ARBA" id="ARBA00022622"/>
    </source>
</evidence>
<reference evidence="10 11" key="1">
    <citation type="submission" date="2020-11" db="EMBL/GenBank/DDBJ databases">
        <title>Kefir isolates.</title>
        <authorList>
            <person name="Marcisauskas S."/>
            <person name="Kim Y."/>
            <person name="Blasche S."/>
        </authorList>
    </citation>
    <scope>NUCLEOTIDE SEQUENCE [LARGE SCALE GENOMIC DNA]</scope>
    <source>
        <strain evidence="10 11">KR</strain>
    </source>
</reference>
<dbReference type="PANTHER" id="PTHR34992">
    <property type="entry name" value="HYPHAL ANASTAMOSIS-7 PROTEIN"/>
    <property type="match status" value="1"/>
</dbReference>
<keyword evidence="6" id="KW-0325">Glycoprotein</keyword>
<name>A0A9P7B774_RHOMI</name>
<evidence type="ECO:0000256" key="4">
    <source>
        <dbReference type="ARBA" id="ARBA00022729"/>
    </source>
</evidence>
<feature type="region of interest" description="Disordered" evidence="8">
    <location>
        <begin position="175"/>
        <end position="194"/>
    </location>
</feature>
<accession>A0A9P7B774</accession>
<evidence type="ECO:0000256" key="1">
    <source>
        <dbReference type="ARBA" id="ARBA00004609"/>
    </source>
</evidence>
<dbReference type="Proteomes" id="UP000777482">
    <property type="component" value="Unassembled WGS sequence"/>
</dbReference>
<feature type="domain" description="Copper acquisition factor BIM1-like" evidence="9">
    <location>
        <begin position="8"/>
        <end position="159"/>
    </location>
</feature>
<sequence length="217" mass="21754">MTLPLLASAHFTLDYPTSRGFDENIEPQFCGGFPTPSSERTPFPLSGSAPVLIDSHHPSAIVGMFISFDSNPTSFSQFNQTSSGQQYGLLDNFGSITGSGEFCFQVDVASLGVGGLSNGSVATLQVEFNGGDGSLFQCADLVLVDNYSVPSNVTCKNETASASSSAAASGSASQSSASGSAGAQSTGTPSSDASRTLVTSAVGAGLAAVAGAAVLLI</sequence>
<evidence type="ECO:0000259" key="9">
    <source>
        <dbReference type="Pfam" id="PF20238"/>
    </source>
</evidence>
<organism evidence="10 11">
    <name type="scientific">Rhodotorula mucilaginosa</name>
    <name type="common">Yeast</name>
    <name type="synonym">Rhodotorula rubra</name>
    <dbReference type="NCBI Taxonomy" id="5537"/>
    <lineage>
        <taxon>Eukaryota</taxon>
        <taxon>Fungi</taxon>
        <taxon>Dikarya</taxon>
        <taxon>Basidiomycota</taxon>
        <taxon>Pucciniomycotina</taxon>
        <taxon>Microbotryomycetes</taxon>
        <taxon>Sporidiobolales</taxon>
        <taxon>Sporidiobolaceae</taxon>
        <taxon>Rhodotorula</taxon>
    </lineage>
</organism>
<keyword evidence="5" id="KW-0472">Membrane</keyword>
<comment type="caution">
    <text evidence="10">The sequence shown here is derived from an EMBL/GenBank/DDBJ whole genome shotgun (WGS) entry which is preliminary data.</text>
</comment>
<dbReference type="Pfam" id="PF20238">
    <property type="entry name" value="BIM1-like_dom"/>
    <property type="match status" value="1"/>
</dbReference>
<dbReference type="GO" id="GO:0005886">
    <property type="term" value="C:plasma membrane"/>
    <property type="evidence" value="ECO:0007669"/>
    <property type="project" value="UniProtKB-SubCell"/>
</dbReference>
<comment type="subcellular location">
    <subcellularLocation>
        <location evidence="1">Cell membrane</location>
        <topology evidence="1">Lipid-anchor</topology>
        <topology evidence="1">GPI-anchor</topology>
    </subcellularLocation>
</comment>
<dbReference type="CDD" id="cd21176">
    <property type="entry name" value="LPMO_auxiliary-like"/>
    <property type="match status" value="1"/>
</dbReference>
<feature type="compositionally biased region" description="Low complexity" evidence="8">
    <location>
        <begin position="175"/>
        <end position="191"/>
    </location>
</feature>
<gene>
    <name evidence="10" type="ORF">C6P46_002321</name>
</gene>